<sequence length="225" mass="24993">MAAPCACLAASIACRYMDSTIGLAKQKPLTECDQIDYREPLVKMTARRAAGKWREMTGQIMSTSGVRELSFMSTDIWLSGRPITPAVIVPRMRIADGIRCDVMHPGRQHMYPPSGSLLPSEHLLSDVQASTYEKVGRLQVPPDRVTRILMATCRAWFWQAFVLLCGLGAESFYRGVVEGWPVLEWSKIGSHIIVHVDLNGQGKGANESCYPESTPIGTRFPFFSK</sequence>
<keyword evidence="2" id="KW-1185">Reference proteome</keyword>
<organism evidence="1 2">
    <name type="scientific">Oculimacula yallundae</name>
    <dbReference type="NCBI Taxonomy" id="86028"/>
    <lineage>
        <taxon>Eukaryota</taxon>
        <taxon>Fungi</taxon>
        <taxon>Dikarya</taxon>
        <taxon>Ascomycota</taxon>
        <taxon>Pezizomycotina</taxon>
        <taxon>Leotiomycetes</taxon>
        <taxon>Helotiales</taxon>
        <taxon>Ploettnerulaceae</taxon>
        <taxon>Oculimacula</taxon>
    </lineage>
</organism>
<accession>A0ABR4CYV8</accession>
<proteinExistence type="predicted"/>
<protein>
    <submittedName>
        <fullName evidence="1">Uncharacterized protein</fullName>
    </submittedName>
</protein>
<gene>
    <name evidence="1" type="ORF">VTL71DRAFT_8351</name>
</gene>
<reference evidence="1 2" key="1">
    <citation type="journal article" date="2024" name="Commun. Biol.">
        <title>Comparative genomic analysis of thermophilic fungi reveals convergent evolutionary adaptations and gene losses.</title>
        <authorList>
            <person name="Steindorff A.S."/>
            <person name="Aguilar-Pontes M.V."/>
            <person name="Robinson A.J."/>
            <person name="Andreopoulos B."/>
            <person name="LaButti K."/>
            <person name="Kuo A."/>
            <person name="Mondo S."/>
            <person name="Riley R."/>
            <person name="Otillar R."/>
            <person name="Haridas S."/>
            <person name="Lipzen A."/>
            <person name="Grimwood J."/>
            <person name="Schmutz J."/>
            <person name="Clum A."/>
            <person name="Reid I.D."/>
            <person name="Moisan M.C."/>
            <person name="Butler G."/>
            <person name="Nguyen T.T.M."/>
            <person name="Dewar K."/>
            <person name="Conant G."/>
            <person name="Drula E."/>
            <person name="Henrissat B."/>
            <person name="Hansel C."/>
            <person name="Singer S."/>
            <person name="Hutchinson M.I."/>
            <person name="de Vries R.P."/>
            <person name="Natvig D.O."/>
            <person name="Powell A.J."/>
            <person name="Tsang A."/>
            <person name="Grigoriev I.V."/>
        </authorList>
    </citation>
    <scope>NUCLEOTIDE SEQUENCE [LARGE SCALE GENOMIC DNA]</scope>
    <source>
        <strain evidence="1 2">CBS 494.80</strain>
    </source>
</reference>
<evidence type="ECO:0000313" key="2">
    <source>
        <dbReference type="Proteomes" id="UP001595075"/>
    </source>
</evidence>
<evidence type="ECO:0000313" key="1">
    <source>
        <dbReference type="EMBL" id="KAL2074573.1"/>
    </source>
</evidence>
<name>A0ABR4CYV8_9HELO</name>
<dbReference type="Proteomes" id="UP001595075">
    <property type="component" value="Unassembled WGS sequence"/>
</dbReference>
<comment type="caution">
    <text evidence="1">The sequence shown here is derived from an EMBL/GenBank/DDBJ whole genome shotgun (WGS) entry which is preliminary data.</text>
</comment>
<dbReference type="EMBL" id="JAZHXI010000002">
    <property type="protein sequence ID" value="KAL2074573.1"/>
    <property type="molecule type" value="Genomic_DNA"/>
</dbReference>